<proteinExistence type="predicted"/>
<keyword evidence="2" id="KW-0812">Transmembrane</keyword>
<evidence type="ECO:0000256" key="2">
    <source>
        <dbReference type="SAM" id="Phobius"/>
    </source>
</evidence>
<name>A0A3S4HN53_CHRVL</name>
<feature type="transmembrane region" description="Helical" evidence="2">
    <location>
        <begin position="12"/>
        <end position="34"/>
    </location>
</feature>
<feature type="region of interest" description="Disordered" evidence="1">
    <location>
        <begin position="69"/>
        <end position="88"/>
    </location>
</feature>
<organism evidence="3 4">
    <name type="scientific">Chromobacterium violaceum</name>
    <dbReference type="NCBI Taxonomy" id="536"/>
    <lineage>
        <taxon>Bacteria</taxon>
        <taxon>Pseudomonadati</taxon>
        <taxon>Pseudomonadota</taxon>
        <taxon>Betaproteobacteria</taxon>
        <taxon>Neisseriales</taxon>
        <taxon>Chromobacteriaceae</taxon>
        <taxon>Chromobacterium</taxon>
    </lineage>
</organism>
<protein>
    <submittedName>
        <fullName evidence="3">Uncharacterized protein</fullName>
    </submittedName>
</protein>
<dbReference type="AlphaFoldDB" id="A0A3S4HN53"/>
<accession>A0A3S4HN53</accession>
<dbReference type="EMBL" id="LR134182">
    <property type="protein sequence ID" value="VEB43278.1"/>
    <property type="molecule type" value="Genomic_DNA"/>
</dbReference>
<evidence type="ECO:0000313" key="3">
    <source>
        <dbReference type="EMBL" id="VEB43278.1"/>
    </source>
</evidence>
<gene>
    <name evidence="3" type="ORF">NCTC9695_03734</name>
</gene>
<sequence>MATWEGADYRWPGLLAYLAGVLLQLPFIDSALFSGSMVRVLGGADVSWLVGWLGAAGLYWLMMRRARRVGGRPGGGEAPARRLPRPRR</sequence>
<reference evidence="3 4" key="1">
    <citation type="submission" date="2018-12" db="EMBL/GenBank/DDBJ databases">
        <authorList>
            <consortium name="Pathogen Informatics"/>
        </authorList>
    </citation>
    <scope>NUCLEOTIDE SEQUENCE [LARGE SCALE GENOMIC DNA]</scope>
    <source>
        <strain evidence="3 4">NCTC9695</strain>
    </source>
</reference>
<keyword evidence="2" id="KW-0472">Membrane</keyword>
<evidence type="ECO:0000313" key="4">
    <source>
        <dbReference type="Proteomes" id="UP000275777"/>
    </source>
</evidence>
<keyword evidence="2" id="KW-1133">Transmembrane helix</keyword>
<evidence type="ECO:0000256" key="1">
    <source>
        <dbReference type="SAM" id="MobiDB-lite"/>
    </source>
</evidence>
<feature type="transmembrane region" description="Helical" evidence="2">
    <location>
        <begin position="46"/>
        <end position="62"/>
    </location>
</feature>
<dbReference type="Proteomes" id="UP000275777">
    <property type="component" value="Chromosome"/>
</dbReference>